<reference evidence="7 8" key="1">
    <citation type="submission" date="2020-08" db="EMBL/GenBank/DDBJ databases">
        <title>Sequencing the genomes of 1000 actinobacteria strains.</title>
        <authorList>
            <person name="Klenk H.-P."/>
        </authorList>
    </citation>
    <scope>NUCLEOTIDE SEQUENCE [LARGE SCALE GENOMIC DNA]</scope>
    <source>
        <strain evidence="7 8">DSM 43768</strain>
    </source>
</reference>
<dbReference type="InterPro" id="IPR050416">
    <property type="entry name" value="FAD-linked_Oxidoreductase"/>
</dbReference>
<evidence type="ECO:0000256" key="4">
    <source>
        <dbReference type="ARBA" id="ARBA00022827"/>
    </source>
</evidence>
<protein>
    <submittedName>
        <fullName evidence="7">Alkanesulfonate monooxygenase SsuD/methylene tetrahydromethanopterin reductase-like flavin-dependent oxidoreductase (Luciferase family)</fullName>
    </submittedName>
</protein>
<dbReference type="Pfam" id="PF00296">
    <property type="entry name" value="Bac_luciferase"/>
    <property type="match status" value="1"/>
</dbReference>
<dbReference type="AlphaFoldDB" id="A0A7X0NUU4"/>
<accession>A0A7X0NUU4</accession>
<feature type="domain" description="FAD-binding PCMH-type" evidence="6">
    <location>
        <begin position="381"/>
        <end position="552"/>
    </location>
</feature>
<dbReference type="GO" id="GO:0004497">
    <property type="term" value="F:monooxygenase activity"/>
    <property type="evidence" value="ECO:0007669"/>
    <property type="project" value="UniProtKB-KW"/>
</dbReference>
<keyword evidence="4" id="KW-0274">FAD</keyword>
<dbReference type="InterPro" id="IPR036318">
    <property type="entry name" value="FAD-bd_PCMH-like_sf"/>
</dbReference>
<dbReference type="Pfam" id="PF08031">
    <property type="entry name" value="BBE"/>
    <property type="match status" value="1"/>
</dbReference>
<dbReference type="InterPro" id="IPR011251">
    <property type="entry name" value="Luciferase-like_dom"/>
</dbReference>
<sequence>MTVDHGHPLRFGVLLTSDGARPEAAVERARLSEELGYDVVSFVDTPGGLDGWTLLSWAAARTSRIRLLAGPAGPFANPAVVARAAAALDLLSDGRVELALGAPFTSVGSIEPVPDAALASAASAGRAEPVAAYEALAEPVAAYEALGEAIDVIRGIWAAHVRSPLHFDGRHHRVAGAERGPAPAHNIPLWLAAGTHPDALRLAAAKADGWLHTASAEADARLLTAPAPAPAPAPAIAPSGGDLAAGGAVIDEAATAAGRDPRELHRLTYLTGRFTATAEGPLTGPPEQWVADLLPLIRNDGLSTLLLATDDEETLRRFATEVAPALRAARGEVTGRTPASLFVRRHRREGIDYDAIPAALTGSAVEPGDAAFARVRSTYLRGGSPGLVLRPGTPDEVGQAVRYARTQPVKLSIRSGGHGISGRSTSNGGIVIDVSRLNGVEVLDKATRRVRVQPGARWSDVAAALSPHGWALTSGDYGGVGVGGLATAGGIGWFVREQGLTIDRLRAVDLVLADGSLVRADAEENAELFWAVRGAGANFGIVTAFEFEAHEGGEVGFAQLVVDATDTAGFLQRWGAAMEAAPRDLTSSLIIGRARPGQPIVAQIMAVVHSGDAETIINRLQPIAATAPLLDHSIQVLPYEAIMHVPHGPHDAQGEPVTRAGLADHLTPELAAAAARLVASGHTYFFQVRAAGGAASDVPPDATAYAGRSANFSLVAFGPARRALDEQWDAMLHHFSGQYINFETDLRPERIQEAYPEPTLRRLRALKRRYDPANVFRDNFNITPSDP</sequence>
<dbReference type="InterPro" id="IPR016166">
    <property type="entry name" value="FAD-bd_PCMH"/>
</dbReference>
<dbReference type="InterPro" id="IPR006093">
    <property type="entry name" value="Oxy_OxRdtase_FAD_BS"/>
</dbReference>
<evidence type="ECO:0000259" key="6">
    <source>
        <dbReference type="PROSITE" id="PS51387"/>
    </source>
</evidence>
<gene>
    <name evidence="7" type="ORF">HD593_004669</name>
</gene>
<comment type="caution">
    <text evidence="7">The sequence shown here is derived from an EMBL/GenBank/DDBJ whole genome shotgun (WGS) entry which is preliminary data.</text>
</comment>
<dbReference type="Gene3D" id="3.30.465.10">
    <property type="match status" value="1"/>
</dbReference>
<evidence type="ECO:0000256" key="3">
    <source>
        <dbReference type="ARBA" id="ARBA00022630"/>
    </source>
</evidence>
<dbReference type="InterPro" id="IPR036661">
    <property type="entry name" value="Luciferase-like_sf"/>
</dbReference>
<dbReference type="GO" id="GO:0016705">
    <property type="term" value="F:oxidoreductase activity, acting on paired donors, with incorporation or reduction of molecular oxygen"/>
    <property type="evidence" value="ECO:0007669"/>
    <property type="project" value="InterPro"/>
</dbReference>
<dbReference type="Pfam" id="PF01565">
    <property type="entry name" value="FAD_binding_4"/>
    <property type="match status" value="1"/>
</dbReference>
<dbReference type="Gene3D" id="3.20.20.30">
    <property type="entry name" value="Luciferase-like domain"/>
    <property type="match status" value="1"/>
</dbReference>
<evidence type="ECO:0000256" key="2">
    <source>
        <dbReference type="ARBA" id="ARBA00005466"/>
    </source>
</evidence>
<keyword evidence="5" id="KW-0560">Oxidoreductase</keyword>
<dbReference type="Gene3D" id="3.30.43.10">
    <property type="entry name" value="Uridine Diphospho-n-acetylenolpyruvylglucosamine Reductase, domain 2"/>
    <property type="match status" value="1"/>
</dbReference>
<proteinExistence type="inferred from homology"/>
<dbReference type="EMBL" id="JACHMI010000001">
    <property type="protein sequence ID" value="MBB6549874.1"/>
    <property type="molecule type" value="Genomic_DNA"/>
</dbReference>
<comment type="similarity">
    <text evidence="2">Belongs to the oxygen-dependent FAD-linked oxidoreductase family.</text>
</comment>
<dbReference type="InterPro" id="IPR006094">
    <property type="entry name" value="Oxid_FAD_bind_N"/>
</dbReference>
<organism evidence="7 8">
    <name type="scientific">Nonomuraea rubra</name>
    <dbReference type="NCBI Taxonomy" id="46180"/>
    <lineage>
        <taxon>Bacteria</taxon>
        <taxon>Bacillati</taxon>
        <taxon>Actinomycetota</taxon>
        <taxon>Actinomycetes</taxon>
        <taxon>Streptosporangiales</taxon>
        <taxon>Streptosporangiaceae</taxon>
        <taxon>Nonomuraea</taxon>
    </lineage>
</organism>
<dbReference type="InterPro" id="IPR012951">
    <property type="entry name" value="BBE"/>
</dbReference>
<dbReference type="PROSITE" id="PS51387">
    <property type="entry name" value="FAD_PCMH"/>
    <property type="match status" value="1"/>
</dbReference>
<dbReference type="InterPro" id="IPR016169">
    <property type="entry name" value="FAD-bd_PCMH_sub2"/>
</dbReference>
<dbReference type="SUPFAM" id="SSF56176">
    <property type="entry name" value="FAD-binding/transporter-associated domain-like"/>
    <property type="match status" value="1"/>
</dbReference>
<keyword evidence="7" id="KW-0503">Monooxygenase</keyword>
<dbReference type="GO" id="GO:0071949">
    <property type="term" value="F:FAD binding"/>
    <property type="evidence" value="ECO:0007669"/>
    <property type="project" value="InterPro"/>
</dbReference>
<keyword evidence="8" id="KW-1185">Reference proteome</keyword>
<dbReference type="RefSeq" id="WP_185104234.1">
    <property type="nucleotide sequence ID" value="NZ_JACHMI010000001.1"/>
</dbReference>
<evidence type="ECO:0000256" key="5">
    <source>
        <dbReference type="ARBA" id="ARBA00023002"/>
    </source>
</evidence>
<dbReference type="Proteomes" id="UP000565579">
    <property type="component" value="Unassembled WGS sequence"/>
</dbReference>
<keyword evidence="3" id="KW-0285">Flavoprotein</keyword>
<dbReference type="PROSITE" id="PS00862">
    <property type="entry name" value="OX2_COVAL_FAD"/>
    <property type="match status" value="1"/>
</dbReference>
<name>A0A7X0NUU4_9ACTN</name>
<evidence type="ECO:0000313" key="7">
    <source>
        <dbReference type="EMBL" id="MBB6549874.1"/>
    </source>
</evidence>
<dbReference type="PANTHER" id="PTHR42973:SF39">
    <property type="entry name" value="FAD-BINDING PCMH-TYPE DOMAIN-CONTAINING PROTEIN"/>
    <property type="match status" value="1"/>
</dbReference>
<dbReference type="InterPro" id="IPR016167">
    <property type="entry name" value="FAD-bd_PCMH_sub1"/>
</dbReference>
<comment type="cofactor">
    <cofactor evidence="1">
        <name>FAD</name>
        <dbReference type="ChEBI" id="CHEBI:57692"/>
    </cofactor>
</comment>
<evidence type="ECO:0000313" key="8">
    <source>
        <dbReference type="Proteomes" id="UP000565579"/>
    </source>
</evidence>
<dbReference type="Gene3D" id="3.40.462.20">
    <property type="match status" value="1"/>
</dbReference>
<dbReference type="PANTHER" id="PTHR42973">
    <property type="entry name" value="BINDING OXIDOREDUCTASE, PUTATIVE (AFU_ORTHOLOGUE AFUA_1G17690)-RELATED"/>
    <property type="match status" value="1"/>
</dbReference>
<evidence type="ECO:0000256" key="1">
    <source>
        <dbReference type="ARBA" id="ARBA00001974"/>
    </source>
</evidence>
<dbReference type="SUPFAM" id="SSF51679">
    <property type="entry name" value="Bacterial luciferase-like"/>
    <property type="match status" value="1"/>
</dbReference>